<dbReference type="CDD" id="cd04651">
    <property type="entry name" value="LbH_G1P_AT_C"/>
    <property type="match status" value="1"/>
</dbReference>
<keyword evidence="3 9" id="KW-0808">Transferase</keyword>
<evidence type="ECO:0000256" key="3">
    <source>
        <dbReference type="ARBA" id="ARBA00022679"/>
    </source>
</evidence>
<keyword evidence="6 9" id="KW-0067">ATP-binding</keyword>
<sequence length="391" mass="43803">MTRKEIVAMLLAGGEGKRLKSLTKSVAKPAVPFGGKYRIIDFTLSNCTNSDIDTVGVLTQYEPLLLNAYLGVGAAWDLNRKNGGLHILPPYVQQQGGRWYKGTANAIYENITFIERYQPEYVLVISGDHIYNMDYQEMLEEHKQNNADVTISVIEVPWDEAHRFGIMNTDENDQILEFEEKPDYPQNNLASMGVYIFNWKKLKKYLIEDEKSELSGSDFGKDIIPAMLNDDCSLFAYQFSGYWKDVGTIDSLWEANLDLLNDDCSLDLKDQKRRLRSVNLNLPPQFIGDHAIVKDSMINEGCIVLGEVDHSVVFYGVEIGEGSLIKDAVIMPTAKIGKNVRIQRAVIGEGEIIPDGMIIGSEDGPIELVDQGSSYKKSVQLYANQGGVNRL</sequence>
<keyword evidence="5 9" id="KW-0547">Nucleotide-binding</keyword>
<evidence type="ECO:0000256" key="7">
    <source>
        <dbReference type="ARBA" id="ARBA00023056"/>
    </source>
</evidence>
<reference evidence="12" key="1">
    <citation type="journal article" date="2014" name="Int. J. Syst. Evol. Microbiol.">
        <title>Complete genome sequence of Corynebacterium casei LMG S-19264T (=DSM 44701T), isolated from a smear-ripened cheese.</title>
        <authorList>
            <consortium name="US DOE Joint Genome Institute (JGI-PGF)"/>
            <person name="Walter F."/>
            <person name="Albersmeier A."/>
            <person name="Kalinowski J."/>
            <person name="Ruckert C."/>
        </authorList>
    </citation>
    <scope>NUCLEOTIDE SEQUENCE</scope>
    <source>
        <strain evidence="12">CGMCC 1.6333</strain>
    </source>
</reference>
<accession>A0A917WY34</accession>
<evidence type="ECO:0000313" key="12">
    <source>
        <dbReference type="EMBL" id="GGM39946.1"/>
    </source>
</evidence>
<dbReference type="InterPro" id="IPR005835">
    <property type="entry name" value="NTP_transferase_dom"/>
</dbReference>
<comment type="function">
    <text evidence="9">Involved in the biosynthesis of ADP-glucose, a building block required for the elongation reactions to produce glycogen. Catalyzes the reaction between ATP and alpha-D-glucose 1-phosphate (G1P) to produce pyrophosphate and ADP-Glc.</text>
</comment>
<dbReference type="Pfam" id="PF24894">
    <property type="entry name" value="Hexapep_GlmU"/>
    <property type="match status" value="1"/>
</dbReference>
<dbReference type="PROSITE" id="PS00809">
    <property type="entry name" value="ADP_GLC_PYROPHOSPH_2"/>
    <property type="match status" value="1"/>
</dbReference>
<dbReference type="InterPro" id="IPR011831">
    <property type="entry name" value="ADP-Glc_PPase"/>
</dbReference>
<dbReference type="Gene3D" id="3.90.550.10">
    <property type="entry name" value="Spore Coat Polysaccharide Biosynthesis Protein SpsA, Chain A"/>
    <property type="match status" value="1"/>
</dbReference>
<comment type="similarity">
    <text evidence="1 9">Belongs to the bacterial/plant glucose-1-phosphate adenylyltransferase family.</text>
</comment>
<evidence type="ECO:0000256" key="5">
    <source>
        <dbReference type="ARBA" id="ARBA00022741"/>
    </source>
</evidence>
<dbReference type="GO" id="GO:0005524">
    <property type="term" value="F:ATP binding"/>
    <property type="evidence" value="ECO:0007669"/>
    <property type="project" value="UniProtKB-KW"/>
</dbReference>
<evidence type="ECO:0000256" key="2">
    <source>
        <dbReference type="ARBA" id="ARBA00022600"/>
    </source>
</evidence>
<comment type="catalytic activity">
    <reaction evidence="9">
        <text>alpha-D-glucose 1-phosphate + ATP + H(+) = ADP-alpha-D-glucose + diphosphate</text>
        <dbReference type="Rhea" id="RHEA:12120"/>
        <dbReference type="ChEBI" id="CHEBI:15378"/>
        <dbReference type="ChEBI" id="CHEBI:30616"/>
        <dbReference type="ChEBI" id="CHEBI:33019"/>
        <dbReference type="ChEBI" id="CHEBI:57498"/>
        <dbReference type="ChEBI" id="CHEBI:58601"/>
        <dbReference type="EC" id="2.7.7.27"/>
    </reaction>
</comment>
<evidence type="ECO:0000256" key="4">
    <source>
        <dbReference type="ARBA" id="ARBA00022695"/>
    </source>
</evidence>
<dbReference type="EMBL" id="BMLG01000021">
    <property type="protein sequence ID" value="GGM39946.1"/>
    <property type="molecule type" value="Genomic_DNA"/>
</dbReference>
<comment type="subunit">
    <text evidence="9">Homotetramer.</text>
</comment>
<evidence type="ECO:0000313" key="13">
    <source>
        <dbReference type="Proteomes" id="UP000618460"/>
    </source>
</evidence>
<dbReference type="InterPro" id="IPR056818">
    <property type="entry name" value="GlmU/GlgC-like_hexapep"/>
</dbReference>
<evidence type="ECO:0000259" key="11">
    <source>
        <dbReference type="Pfam" id="PF24894"/>
    </source>
</evidence>
<feature type="domain" description="Glucose-1-phosphate adenylyltransferase/Bifunctional protein GlmU-like C-terminal hexapeptide" evidence="11">
    <location>
        <begin position="290"/>
        <end position="362"/>
    </location>
</feature>
<organism evidence="12 13">
    <name type="scientific">Paraliobacillus quinghaiensis</name>
    <dbReference type="NCBI Taxonomy" id="470815"/>
    <lineage>
        <taxon>Bacteria</taxon>
        <taxon>Bacillati</taxon>
        <taxon>Bacillota</taxon>
        <taxon>Bacilli</taxon>
        <taxon>Bacillales</taxon>
        <taxon>Bacillaceae</taxon>
        <taxon>Paraliobacillus</taxon>
    </lineage>
</organism>
<dbReference type="InterPro" id="IPR005836">
    <property type="entry name" value="ADP_Glu_pyroP_CS"/>
</dbReference>
<dbReference type="NCBIfam" id="TIGR02091">
    <property type="entry name" value="glgC"/>
    <property type="match status" value="1"/>
</dbReference>
<keyword evidence="7 9" id="KW-0320">Glycogen biosynthesis</keyword>
<protein>
    <recommendedName>
        <fullName evidence="9">Glucose-1-phosphate adenylyltransferase</fullName>
        <ecNumber evidence="9">2.7.7.27</ecNumber>
    </recommendedName>
    <alternativeName>
        <fullName evidence="9">ADP-glucose pyrophosphorylase</fullName>
        <shortName evidence="9">ADPGlc PPase</shortName>
    </alternativeName>
    <alternativeName>
        <fullName evidence="9">ADP-glucose synthase</fullName>
    </alternativeName>
</protein>
<dbReference type="InterPro" id="IPR029044">
    <property type="entry name" value="Nucleotide-diphossugar_trans"/>
</dbReference>
<dbReference type="SUPFAM" id="SSF51161">
    <property type="entry name" value="Trimeric LpxA-like enzymes"/>
    <property type="match status" value="1"/>
</dbReference>
<keyword evidence="4 9" id="KW-0548">Nucleotidyltransferase</keyword>
<dbReference type="EC" id="2.7.7.27" evidence="9"/>
<dbReference type="InterPro" id="IPR023049">
    <property type="entry name" value="GlgC_bac"/>
</dbReference>
<keyword evidence="2 9" id="KW-0321">Glycogen metabolism</keyword>
<evidence type="ECO:0000256" key="1">
    <source>
        <dbReference type="ARBA" id="ARBA00010443"/>
    </source>
</evidence>
<dbReference type="Proteomes" id="UP000618460">
    <property type="component" value="Unassembled WGS sequence"/>
</dbReference>
<dbReference type="SUPFAM" id="SSF53448">
    <property type="entry name" value="Nucleotide-diphospho-sugar transferases"/>
    <property type="match status" value="1"/>
</dbReference>
<evidence type="ECO:0000256" key="9">
    <source>
        <dbReference type="HAMAP-Rule" id="MF_00624"/>
    </source>
</evidence>
<dbReference type="PROSITE" id="PS00810">
    <property type="entry name" value="ADP_GLC_PYROPHOSPH_3"/>
    <property type="match status" value="1"/>
</dbReference>
<feature type="binding site" evidence="9">
    <location>
        <position position="191"/>
    </location>
    <ligand>
        <name>alpha-D-glucose 1-phosphate</name>
        <dbReference type="ChEBI" id="CHEBI:58601"/>
    </ligand>
</feature>
<dbReference type="OrthoDB" id="9801810at2"/>
<feature type="site" description="Could play a key role in the communication between the regulatory and the substrate sites" evidence="9">
    <location>
        <position position="60"/>
    </location>
</feature>
<dbReference type="RefSeq" id="WP_117156213.1">
    <property type="nucleotide sequence ID" value="NZ_BMLG01000021.1"/>
</dbReference>
<dbReference type="AlphaFoldDB" id="A0A917WY34"/>
<comment type="caution">
    <text evidence="12">The sequence shown here is derived from an EMBL/GenBank/DDBJ whole genome shotgun (WGS) entry which is preliminary data.</text>
</comment>
<feature type="binding site" evidence="9">
    <location>
        <position position="100"/>
    </location>
    <ligand>
        <name>alpha-D-glucose 1-phosphate</name>
        <dbReference type="ChEBI" id="CHEBI:58601"/>
    </ligand>
</feature>
<dbReference type="GO" id="GO:0008878">
    <property type="term" value="F:glucose-1-phosphate adenylyltransferase activity"/>
    <property type="evidence" value="ECO:0007669"/>
    <property type="project" value="UniProtKB-UniRule"/>
</dbReference>
<evidence type="ECO:0000256" key="8">
    <source>
        <dbReference type="ARBA" id="ARBA00023277"/>
    </source>
</evidence>
<feature type="domain" description="Nucleotidyl transferase" evidence="10">
    <location>
        <begin position="8"/>
        <end position="260"/>
    </location>
</feature>
<keyword evidence="8 9" id="KW-0119">Carbohydrate metabolism</keyword>
<proteinExistence type="inferred from homology"/>
<feature type="binding site" evidence="9">
    <location>
        <position position="165"/>
    </location>
    <ligand>
        <name>alpha-D-glucose 1-phosphate</name>
        <dbReference type="ChEBI" id="CHEBI:58601"/>
    </ligand>
</feature>
<dbReference type="CDD" id="cd02508">
    <property type="entry name" value="ADP_Glucose_PP"/>
    <property type="match status" value="1"/>
</dbReference>
<dbReference type="InterPro" id="IPR011004">
    <property type="entry name" value="Trimer_LpxA-like_sf"/>
</dbReference>
<comment type="pathway">
    <text evidence="9">Glycan biosynthesis; glycogen biosynthesis.</text>
</comment>
<evidence type="ECO:0000259" key="10">
    <source>
        <dbReference type="Pfam" id="PF00483"/>
    </source>
</evidence>
<dbReference type="Gene3D" id="2.160.10.10">
    <property type="entry name" value="Hexapeptide repeat proteins"/>
    <property type="match status" value="1"/>
</dbReference>
<name>A0A917WY34_9BACI</name>
<dbReference type="Pfam" id="PF00483">
    <property type="entry name" value="NTP_transferase"/>
    <property type="match status" value="1"/>
</dbReference>
<dbReference type="PANTHER" id="PTHR43523:SF2">
    <property type="entry name" value="GLUCOSE-1-PHOSPHATE ADENYLYLTRANSFERASE"/>
    <property type="match status" value="1"/>
</dbReference>
<dbReference type="PANTHER" id="PTHR43523">
    <property type="entry name" value="GLUCOSE-1-PHOSPHATE ADENYLYLTRANSFERASE-RELATED"/>
    <property type="match status" value="1"/>
</dbReference>
<dbReference type="HAMAP" id="MF_00624">
    <property type="entry name" value="GlgC"/>
    <property type="match status" value="1"/>
</dbReference>
<dbReference type="PROSITE" id="PS00808">
    <property type="entry name" value="ADP_GLC_PYROPHOSPH_1"/>
    <property type="match status" value="1"/>
</dbReference>
<evidence type="ECO:0000256" key="6">
    <source>
        <dbReference type="ARBA" id="ARBA00022840"/>
    </source>
</evidence>
<dbReference type="GO" id="GO:0005978">
    <property type="term" value="P:glycogen biosynthetic process"/>
    <property type="evidence" value="ECO:0007669"/>
    <property type="project" value="UniProtKB-UniRule"/>
</dbReference>
<keyword evidence="13" id="KW-1185">Reference proteome</keyword>
<reference evidence="12" key="2">
    <citation type="submission" date="2020-09" db="EMBL/GenBank/DDBJ databases">
        <authorList>
            <person name="Sun Q."/>
            <person name="Zhou Y."/>
        </authorList>
    </citation>
    <scope>NUCLEOTIDE SEQUENCE</scope>
    <source>
        <strain evidence="12">CGMCC 1.6333</strain>
    </source>
</reference>
<feature type="binding site" evidence="9">
    <location>
        <begin position="180"/>
        <end position="181"/>
    </location>
    <ligand>
        <name>alpha-D-glucose 1-phosphate</name>
        <dbReference type="ChEBI" id="CHEBI:58601"/>
    </ligand>
</feature>
<feature type="site" description="Could play a key role in the communication between the regulatory and the substrate sites" evidence="9">
    <location>
        <position position="99"/>
    </location>
</feature>
<gene>
    <name evidence="9 12" type="primary">glgC</name>
    <name evidence="12" type="ORF">GCM10011351_27620</name>
</gene>
<dbReference type="NCBIfam" id="NF003670">
    <property type="entry name" value="PRK05293.1"/>
    <property type="match status" value="1"/>
</dbReference>